<keyword evidence="8" id="KW-1185">Reference proteome</keyword>
<dbReference type="STRING" id="1137991.SAMN05660642_03935"/>
<dbReference type="Proteomes" id="UP000198680">
    <property type="component" value="Unassembled WGS sequence"/>
</dbReference>
<evidence type="ECO:0000256" key="1">
    <source>
        <dbReference type="ARBA" id="ARBA00022679"/>
    </source>
</evidence>
<evidence type="ECO:0000256" key="2">
    <source>
        <dbReference type="ARBA" id="ARBA00022741"/>
    </source>
</evidence>
<feature type="domain" description="Maltokinase N-terminal cap" evidence="6">
    <location>
        <begin position="20"/>
        <end position="102"/>
    </location>
</feature>
<keyword evidence="4" id="KW-0067">ATP-binding</keyword>
<organism evidence="7 8">
    <name type="scientific">Geodermatophilus siccatus</name>
    <dbReference type="NCBI Taxonomy" id="1137991"/>
    <lineage>
        <taxon>Bacteria</taxon>
        <taxon>Bacillati</taxon>
        <taxon>Actinomycetota</taxon>
        <taxon>Actinomycetes</taxon>
        <taxon>Geodermatophilales</taxon>
        <taxon>Geodermatophilaceae</taxon>
        <taxon>Geodermatophilus</taxon>
    </lineage>
</organism>
<accession>A0A1G9Y8L2</accession>
<gene>
    <name evidence="7" type="ORF">SAMN05660642_03935</name>
</gene>
<name>A0A1G9Y8L2_9ACTN</name>
<dbReference type="OrthoDB" id="3787729at2"/>
<proteinExistence type="predicted"/>
<dbReference type="AlphaFoldDB" id="A0A1G9Y8L2"/>
<dbReference type="EMBL" id="FNHE01000011">
    <property type="protein sequence ID" value="SDN05434.1"/>
    <property type="molecule type" value="Genomic_DNA"/>
</dbReference>
<evidence type="ECO:0000256" key="3">
    <source>
        <dbReference type="ARBA" id="ARBA00022777"/>
    </source>
</evidence>
<evidence type="ECO:0000256" key="4">
    <source>
        <dbReference type="ARBA" id="ARBA00022840"/>
    </source>
</evidence>
<keyword evidence="2" id="KW-0547">Nucleotide-binding</keyword>
<keyword evidence="1" id="KW-0808">Transferase</keyword>
<sequence>MALIHRATLRPSKLELVAGWAPGRPWGAAAAGAELEQVAAYRFDDPAGEVGTETFVLRVGDTLLHVPVTYRGAPAPELAEHLVGTTEHSVLGRRWVYDACADPVYVAALAAAVLTGAPQAEEHVVVDDRQERRDPTAHVTGSGTAAGVGALGPPTATDTADATTVRAGDLELVVRRVLAPVAPADGAATLTGTWAGQDDPVLLATAQGSV</sequence>
<evidence type="ECO:0000313" key="8">
    <source>
        <dbReference type="Proteomes" id="UP000198680"/>
    </source>
</evidence>
<dbReference type="Pfam" id="PF18085">
    <property type="entry name" value="Mak_N_cap"/>
    <property type="match status" value="1"/>
</dbReference>
<reference evidence="8" key="1">
    <citation type="submission" date="2016-10" db="EMBL/GenBank/DDBJ databases">
        <authorList>
            <person name="Varghese N."/>
            <person name="Submissions S."/>
        </authorList>
    </citation>
    <scope>NUCLEOTIDE SEQUENCE [LARGE SCALE GENOMIC DNA]</scope>
    <source>
        <strain evidence="8">DSM 45419</strain>
    </source>
</reference>
<dbReference type="InterPro" id="IPR040999">
    <property type="entry name" value="Mak_N_cap"/>
</dbReference>
<evidence type="ECO:0000313" key="7">
    <source>
        <dbReference type="EMBL" id="SDN05434.1"/>
    </source>
</evidence>
<keyword evidence="3" id="KW-0418">Kinase</keyword>
<protein>
    <recommendedName>
        <fullName evidence="6">Maltokinase N-terminal cap domain-containing protein</fullName>
    </recommendedName>
</protein>
<dbReference type="GO" id="GO:0016301">
    <property type="term" value="F:kinase activity"/>
    <property type="evidence" value="ECO:0007669"/>
    <property type="project" value="UniProtKB-KW"/>
</dbReference>
<evidence type="ECO:0000259" key="6">
    <source>
        <dbReference type="Pfam" id="PF18085"/>
    </source>
</evidence>
<dbReference type="RefSeq" id="WP_091222337.1">
    <property type="nucleotide sequence ID" value="NZ_FNHE01000011.1"/>
</dbReference>
<dbReference type="GO" id="GO:0005524">
    <property type="term" value="F:ATP binding"/>
    <property type="evidence" value="ECO:0007669"/>
    <property type="project" value="UniProtKB-KW"/>
</dbReference>
<feature type="region of interest" description="Disordered" evidence="5">
    <location>
        <begin position="129"/>
        <end position="160"/>
    </location>
</feature>
<evidence type="ECO:0000256" key="5">
    <source>
        <dbReference type="SAM" id="MobiDB-lite"/>
    </source>
</evidence>
<dbReference type="NCBIfam" id="NF047744">
    <property type="entry name" value="CG0192_rel"/>
    <property type="match status" value="1"/>
</dbReference>